<organism evidence="10 11">
    <name type="scientific">Microbotryum intermedium</name>
    <dbReference type="NCBI Taxonomy" id="269621"/>
    <lineage>
        <taxon>Eukaryota</taxon>
        <taxon>Fungi</taxon>
        <taxon>Dikarya</taxon>
        <taxon>Basidiomycota</taxon>
        <taxon>Pucciniomycotina</taxon>
        <taxon>Microbotryomycetes</taxon>
        <taxon>Microbotryales</taxon>
        <taxon>Microbotryaceae</taxon>
        <taxon>Microbotryum</taxon>
    </lineage>
</organism>
<dbReference type="STRING" id="269621.A0A238FBY6"/>
<dbReference type="EMBL" id="FMSP01000003">
    <property type="protein sequence ID" value="SCV68586.1"/>
    <property type="molecule type" value="Genomic_DNA"/>
</dbReference>
<dbReference type="GO" id="GO:0015297">
    <property type="term" value="F:antiporter activity"/>
    <property type="evidence" value="ECO:0007669"/>
    <property type="project" value="InterPro"/>
</dbReference>
<comment type="similarity">
    <text evidence="2">Belongs to the arsenical resistance-3 (ACR3) (TC 2.A.59) family.</text>
</comment>
<evidence type="ECO:0000256" key="4">
    <source>
        <dbReference type="ARBA" id="ARBA00022475"/>
    </source>
</evidence>
<dbReference type="FunFam" id="1.20.1530.20:FF:000009">
    <property type="entry name" value="Arsenite transporter, ACR3 family"/>
    <property type="match status" value="1"/>
</dbReference>
<keyword evidence="3" id="KW-0813">Transport</keyword>
<feature type="transmembrane region" description="Helical" evidence="9">
    <location>
        <begin position="161"/>
        <end position="179"/>
    </location>
</feature>
<feature type="transmembrane region" description="Helical" evidence="9">
    <location>
        <begin position="370"/>
        <end position="393"/>
    </location>
</feature>
<evidence type="ECO:0000256" key="5">
    <source>
        <dbReference type="ARBA" id="ARBA00022692"/>
    </source>
</evidence>
<evidence type="ECO:0000256" key="2">
    <source>
        <dbReference type="ARBA" id="ARBA00010110"/>
    </source>
</evidence>
<dbReference type="InterPro" id="IPR004706">
    <property type="entry name" value="Arsenical-R_Acr3"/>
</dbReference>
<dbReference type="NCBIfam" id="TIGR00832">
    <property type="entry name" value="acr3"/>
    <property type="match status" value="1"/>
</dbReference>
<evidence type="ECO:0000256" key="7">
    <source>
        <dbReference type="ARBA" id="ARBA00022989"/>
    </source>
</evidence>
<feature type="transmembrane region" description="Helical" evidence="9">
    <location>
        <begin position="47"/>
        <end position="66"/>
    </location>
</feature>
<dbReference type="GO" id="GO:0046685">
    <property type="term" value="P:response to arsenic-containing substance"/>
    <property type="evidence" value="ECO:0007669"/>
    <property type="project" value="UniProtKB-KW"/>
</dbReference>
<feature type="transmembrane region" description="Helical" evidence="9">
    <location>
        <begin position="298"/>
        <end position="322"/>
    </location>
</feature>
<evidence type="ECO:0000313" key="11">
    <source>
        <dbReference type="Proteomes" id="UP000198372"/>
    </source>
</evidence>
<feature type="transmembrane region" description="Helical" evidence="9">
    <location>
        <begin position="265"/>
        <end position="286"/>
    </location>
</feature>
<dbReference type="AlphaFoldDB" id="A0A238FBY6"/>
<feature type="transmembrane region" description="Helical" evidence="9">
    <location>
        <begin position="86"/>
        <end position="105"/>
    </location>
</feature>
<evidence type="ECO:0000256" key="9">
    <source>
        <dbReference type="SAM" id="Phobius"/>
    </source>
</evidence>
<dbReference type="PANTHER" id="PTHR43057:SF1">
    <property type="entry name" value="ARSENICAL-RESISTANCE PROTEIN 3"/>
    <property type="match status" value="1"/>
</dbReference>
<keyword evidence="11" id="KW-1185">Reference proteome</keyword>
<feature type="transmembrane region" description="Helical" evidence="9">
    <location>
        <begin position="126"/>
        <end position="149"/>
    </location>
</feature>
<keyword evidence="7 9" id="KW-1133">Transmembrane helix</keyword>
<dbReference type="OrthoDB" id="187348at2759"/>
<evidence type="ECO:0000256" key="3">
    <source>
        <dbReference type="ARBA" id="ARBA00022448"/>
    </source>
</evidence>
<evidence type="ECO:0000313" key="10">
    <source>
        <dbReference type="EMBL" id="SCV68586.1"/>
    </source>
</evidence>
<sequence length="449" mass="48446">MMADHSAAFDSMSTASNVRNEANATIRRIKNVSAKDLFRSLSWGDRLLAPAVLTAMILGVGLGNAFPEAKLARVFDAGSTGSTASWQGVFIPLMIGLLVMIWPAMSKVQWESIPALFRSKSIYIHLGISLVLNWIVAPFVMAACAWIALPEASLDRERRGVLLVGVARCIAMVIIWTGIAQGDTDYCAILVVANSLLQIVLFSPYAVLFCNYLGVRAGSDLGPLKLAYDQVAKSVGIYLGIPLAAGALTRALVLLTLKPKARARFFSYFGPLGELGLLYVIIVLFMNQGRAIIHNIGTVFRISVPLIMYFTIVWTVTFYSFYKFSRSKYGAIAGGYEKAVTQAFTTGSNNFEIAIAIAVASFGGDAPETLAATLGPLIEVPVLLCLSYVALYLRDRMDWGSDATVVNTIIDGHSESEPAKADQGLASKKMGAQNTVLHPSNLSKVENLV</sequence>
<reference evidence="11" key="1">
    <citation type="submission" date="2016-09" db="EMBL/GenBank/DDBJ databases">
        <authorList>
            <person name="Jeantristanb JTB J.-T."/>
            <person name="Ricardo R."/>
        </authorList>
    </citation>
    <scope>NUCLEOTIDE SEQUENCE [LARGE SCALE GENOMIC DNA]</scope>
</reference>
<evidence type="ECO:0000256" key="8">
    <source>
        <dbReference type="ARBA" id="ARBA00023136"/>
    </source>
</evidence>
<feature type="transmembrane region" description="Helical" evidence="9">
    <location>
        <begin position="186"/>
        <end position="215"/>
    </location>
</feature>
<dbReference type="Pfam" id="PF01758">
    <property type="entry name" value="SBF"/>
    <property type="match status" value="1"/>
</dbReference>
<evidence type="ECO:0000256" key="1">
    <source>
        <dbReference type="ARBA" id="ARBA00004651"/>
    </source>
</evidence>
<keyword evidence="5 9" id="KW-0812">Transmembrane</keyword>
<dbReference type="GO" id="GO:0015105">
    <property type="term" value="F:arsenite transmembrane transporter activity"/>
    <property type="evidence" value="ECO:0007669"/>
    <property type="project" value="TreeGrafter"/>
</dbReference>
<keyword evidence="8 9" id="KW-0472">Membrane</keyword>
<name>A0A238FBY6_9BASI</name>
<keyword evidence="6" id="KW-0059">Arsenical resistance</keyword>
<dbReference type="Proteomes" id="UP000198372">
    <property type="component" value="Unassembled WGS sequence"/>
</dbReference>
<dbReference type="InterPro" id="IPR038770">
    <property type="entry name" value="Na+/solute_symporter_sf"/>
</dbReference>
<dbReference type="PANTHER" id="PTHR43057">
    <property type="entry name" value="ARSENITE EFFLUX TRANSPORTER"/>
    <property type="match status" value="1"/>
</dbReference>
<dbReference type="GO" id="GO:0005886">
    <property type="term" value="C:plasma membrane"/>
    <property type="evidence" value="ECO:0007669"/>
    <property type="project" value="UniProtKB-SubCell"/>
</dbReference>
<evidence type="ECO:0000256" key="6">
    <source>
        <dbReference type="ARBA" id="ARBA00022849"/>
    </source>
</evidence>
<comment type="subcellular location">
    <subcellularLocation>
        <location evidence="1">Cell membrane</location>
        <topology evidence="1">Multi-pass membrane protein</topology>
    </subcellularLocation>
</comment>
<proteinExistence type="inferred from homology"/>
<gene>
    <name evidence="10" type="ORF">BQ2448_707</name>
</gene>
<keyword evidence="4" id="KW-1003">Cell membrane</keyword>
<dbReference type="Gene3D" id="1.20.1530.20">
    <property type="match status" value="1"/>
</dbReference>
<dbReference type="InterPro" id="IPR002657">
    <property type="entry name" value="BilAc:Na_symport/Acr3"/>
</dbReference>
<feature type="transmembrane region" description="Helical" evidence="9">
    <location>
        <begin position="235"/>
        <end position="253"/>
    </location>
</feature>
<accession>A0A238FBY6</accession>
<dbReference type="GO" id="GO:0015104">
    <property type="term" value="F:antimonite transmembrane transporter activity"/>
    <property type="evidence" value="ECO:0007669"/>
    <property type="project" value="TreeGrafter"/>
</dbReference>
<protein>
    <submittedName>
        <fullName evidence="10">BQ2448_707 protein</fullName>
    </submittedName>
</protein>